<protein>
    <submittedName>
        <fullName evidence="1">Uncharacterized protein</fullName>
    </submittedName>
</protein>
<accession>A0ABT1JGQ0</accession>
<organism evidence="1 2">
    <name type="scientific">Actinoalloteichus caeruleus DSM 43889</name>
    <dbReference type="NCBI Taxonomy" id="1120930"/>
    <lineage>
        <taxon>Bacteria</taxon>
        <taxon>Bacillati</taxon>
        <taxon>Actinomycetota</taxon>
        <taxon>Actinomycetes</taxon>
        <taxon>Pseudonocardiales</taxon>
        <taxon>Pseudonocardiaceae</taxon>
        <taxon>Actinoalloteichus</taxon>
        <taxon>Actinoalloteichus cyanogriseus</taxon>
    </lineage>
</organism>
<dbReference type="Proteomes" id="UP000791080">
    <property type="component" value="Unassembled WGS sequence"/>
</dbReference>
<comment type="caution">
    <text evidence="1">The sequence shown here is derived from an EMBL/GenBank/DDBJ whole genome shotgun (WGS) entry which is preliminary data.</text>
</comment>
<evidence type="ECO:0000313" key="2">
    <source>
        <dbReference type="Proteomes" id="UP000791080"/>
    </source>
</evidence>
<sequence length="51" mass="5596">MPRGPGSEGFQGQAWAVPQRYQNGSEVVVGILPTQLFSPWNPMTDPNSPIR</sequence>
<evidence type="ECO:0000313" key="1">
    <source>
        <dbReference type="EMBL" id="MCP2331670.1"/>
    </source>
</evidence>
<gene>
    <name evidence="1" type="ORF">G443_001940</name>
</gene>
<keyword evidence="2" id="KW-1185">Reference proteome</keyword>
<proteinExistence type="predicted"/>
<name>A0ABT1JGQ0_ACTCY</name>
<dbReference type="EMBL" id="AUBJ02000001">
    <property type="protein sequence ID" value="MCP2331670.1"/>
    <property type="molecule type" value="Genomic_DNA"/>
</dbReference>
<reference evidence="1 2" key="1">
    <citation type="submission" date="2022-06" db="EMBL/GenBank/DDBJ databases">
        <title>Genomic Encyclopedia of Type Strains, Phase I: the one thousand microbial genomes (KMG-I) project.</title>
        <authorList>
            <person name="Kyrpides N."/>
        </authorList>
    </citation>
    <scope>NUCLEOTIDE SEQUENCE [LARGE SCALE GENOMIC DNA]</scope>
    <source>
        <strain evidence="1 2">DSM 43889</strain>
    </source>
</reference>